<dbReference type="Proteomes" id="UP000295217">
    <property type="component" value="Unassembled WGS sequence"/>
</dbReference>
<dbReference type="InterPro" id="IPR000962">
    <property type="entry name" value="Znf_DskA_TraR"/>
</dbReference>
<dbReference type="PANTHER" id="PTHR33823:SF2">
    <property type="entry name" value="RNA POLYMERASE-BINDING TRANSCRIPTION FACTOR DKSA"/>
    <property type="match status" value="1"/>
</dbReference>
<dbReference type="PROSITE" id="PS51128">
    <property type="entry name" value="ZF_DKSA_2"/>
    <property type="match status" value="1"/>
</dbReference>
<feature type="domain" description="Zinc finger DksA/TraR C4-type" evidence="7">
    <location>
        <begin position="146"/>
        <end position="181"/>
    </location>
</feature>
<sequence>MTDRSRSILTAPGSCAGVGGADGGNGRVARQMAGAKAKVDTVAGNSKVEAAEAAALVVREDEDPWTEAELTEVRDLLKSDSARLREEISEAEADIADLLRSSDTGGEDQADTGTKTFEREHEMSLAASHRDMLNQTERALARIENGTYGICENCGNPIGKARLQAFPRATLCMTCKQKQERR</sequence>
<keyword evidence="5" id="KW-0175">Coiled coil</keyword>
<dbReference type="InterPro" id="IPR020458">
    <property type="entry name" value="Znf_DskA_TraR_CS"/>
</dbReference>
<feature type="compositionally biased region" description="Gly residues" evidence="6">
    <location>
        <begin position="16"/>
        <end position="25"/>
    </location>
</feature>
<evidence type="ECO:0000256" key="4">
    <source>
        <dbReference type="PROSITE-ProRule" id="PRU00510"/>
    </source>
</evidence>
<gene>
    <name evidence="8" type="ORF">E1262_11840</name>
</gene>
<keyword evidence="3" id="KW-0862">Zinc</keyword>
<accession>A0A4R5ABS2</accession>
<comment type="caution">
    <text evidence="8">The sequence shown here is derived from an EMBL/GenBank/DDBJ whole genome shotgun (WGS) entry which is preliminary data.</text>
</comment>
<protein>
    <recommendedName>
        <fullName evidence="7">Zinc finger DksA/TraR C4-type domain-containing protein</fullName>
    </recommendedName>
</protein>
<dbReference type="EMBL" id="SMLB01000013">
    <property type="protein sequence ID" value="TDD69641.1"/>
    <property type="molecule type" value="Genomic_DNA"/>
</dbReference>
<dbReference type="PROSITE" id="PS01102">
    <property type="entry name" value="ZF_DKSA_1"/>
    <property type="match status" value="1"/>
</dbReference>
<proteinExistence type="predicted"/>
<evidence type="ECO:0000256" key="1">
    <source>
        <dbReference type="ARBA" id="ARBA00022723"/>
    </source>
</evidence>
<dbReference type="SUPFAM" id="SSF109635">
    <property type="entry name" value="DnaK suppressor protein DksA, alpha-hairpin domain"/>
    <property type="match status" value="1"/>
</dbReference>
<evidence type="ECO:0000256" key="2">
    <source>
        <dbReference type="ARBA" id="ARBA00022771"/>
    </source>
</evidence>
<evidence type="ECO:0000256" key="3">
    <source>
        <dbReference type="ARBA" id="ARBA00022833"/>
    </source>
</evidence>
<evidence type="ECO:0000313" key="9">
    <source>
        <dbReference type="Proteomes" id="UP000295217"/>
    </source>
</evidence>
<feature type="coiled-coil region" evidence="5">
    <location>
        <begin position="74"/>
        <end position="101"/>
    </location>
</feature>
<dbReference type="GO" id="GO:0008270">
    <property type="term" value="F:zinc ion binding"/>
    <property type="evidence" value="ECO:0007669"/>
    <property type="project" value="UniProtKB-KW"/>
</dbReference>
<feature type="region of interest" description="Disordered" evidence="6">
    <location>
        <begin position="1"/>
        <end position="25"/>
    </location>
</feature>
<organism evidence="8 9">
    <name type="scientific">Jiangella aurantiaca</name>
    <dbReference type="NCBI Taxonomy" id="2530373"/>
    <lineage>
        <taxon>Bacteria</taxon>
        <taxon>Bacillati</taxon>
        <taxon>Actinomycetota</taxon>
        <taxon>Actinomycetes</taxon>
        <taxon>Jiangellales</taxon>
        <taxon>Jiangellaceae</taxon>
        <taxon>Jiangella</taxon>
    </lineage>
</organism>
<dbReference type="AlphaFoldDB" id="A0A4R5ABS2"/>
<feature type="zinc finger region" description="dksA C4-type" evidence="4">
    <location>
        <begin position="151"/>
        <end position="175"/>
    </location>
</feature>
<evidence type="ECO:0000256" key="5">
    <source>
        <dbReference type="SAM" id="Coils"/>
    </source>
</evidence>
<reference evidence="8 9" key="1">
    <citation type="submission" date="2019-02" db="EMBL/GenBank/DDBJ databases">
        <title>Draft genome sequences of novel Actinobacteria.</title>
        <authorList>
            <person name="Sahin N."/>
            <person name="Ay H."/>
            <person name="Saygin H."/>
        </authorList>
    </citation>
    <scope>NUCLEOTIDE SEQUENCE [LARGE SCALE GENOMIC DNA]</scope>
    <source>
        <strain evidence="8 9">8K307</strain>
    </source>
</reference>
<dbReference type="PANTHER" id="PTHR33823">
    <property type="entry name" value="RNA POLYMERASE-BINDING TRANSCRIPTION FACTOR DKSA-RELATED"/>
    <property type="match status" value="1"/>
</dbReference>
<keyword evidence="2" id="KW-0863">Zinc-finger</keyword>
<evidence type="ECO:0000256" key="6">
    <source>
        <dbReference type="SAM" id="MobiDB-lite"/>
    </source>
</evidence>
<dbReference type="SUPFAM" id="SSF57716">
    <property type="entry name" value="Glucocorticoid receptor-like (DNA-binding domain)"/>
    <property type="match status" value="1"/>
</dbReference>
<dbReference type="Gene3D" id="1.20.120.910">
    <property type="entry name" value="DksA, coiled-coil domain"/>
    <property type="match status" value="1"/>
</dbReference>
<evidence type="ECO:0000259" key="7">
    <source>
        <dbReference type="Pfam" id="PF01258"/>
    </source>
</evidence>
<dbReference type="OrthoDB" id="9803742at2"/>
<dbReference type="Pfam" id="PF01258">
    <property type="entry name" value="zf-dskA_traR"/>
    <property type="match status" value="1"/>
</dbReference>
<evidence type="ECO:0000313" key="8">
    <source>
        <dbReference type="EMBL" id="TDD69641.1"/>
    </source>
</evidence>
<dbReference type="InterPro" id="IPR037187">
    <property type="entry name" value="DnaK_N"/>
</dbReference>
<name>A0A4R5ABS2_9ACTN</name>
<keyword evidence="1" id="KW-0479">Metal-binding</keyword>
<keyword evidence="9" id="KW-1185">Reference proteome</keyword>